<dbReference type="EMBL" id="BPLQ01008198">
    <property type="protein sequence ID" value="GIY35758.1"/>
    <property type="molecule type" value="Genomic_DNA"/>
</dbReference>
<dbReference type="InterPro" id="IPR001478">
    <property type="entry name" value="PDZ"/>
</dbReference>
<keyword evidence="3" id="KW-0862">Zinc</keyword>
<keyword evidence="3" id="KW-0479">Metal-binding</keyword>
<dbReference type="Proteomes" id="UP001054837">
    <property type="component" value="Unassembled WGS sequence"/>
</dbReference>
<evidence type="ECO:0000256" key="4">
    <source>
        <dbReference type="SAM" id="MobiDB-lite"/>
    </source>
</evidence>
<proteinExistence type="predicted"/>
<dbReference type="PROSITE" id="PS50106">
    <property type="entry name" value="PDZ"/>
    <property type="match status" value="1"/>
</dbReference>
<evidence type="ECO:0000256" key="3">
    <source>
        <dbReference type="ARBA" id="ARBA00023038"/>
    </source>
</evidence>
<protein>
    <recommendedName>
        <fullName evidence="5">PDZ domain-containing protein</fullName>
    </recommendedName>
</protein>
<keyword evidence="2" id="KW-0963">Cytoplasm</keyword>
<dbReference type="AlphaFoldDB" id="A0AAV4SMZ8"/>
<gene>
    <name evidence="6" type="ORF">CDAR_27741</name>
</gene>
<dbReference type="InterPro" id="IPR050604">
    <property type="entry name" value="PDZ-LIM_domain"/>
</dbReference>
<comment type="subcellular location">
    <subcellularLocation>
        <location evidence="1">Cytoplasm</location>
    </subcellularLocation>
</comment>
<dbReference type="GO" id="GO:0051371">
    <property type="term" value="F:muscle alpha-actinin binding"/>
    <property type="evidence" value="ECO:0007669"/>
    <property type="project" value="TreeGrafter"/>
</dbReference>
<name>A0AAV4SMZ8_9ARAC</name>
<dbReference type="GO" id="GO:0061061">
    <property type="term" value="P:muscle structure development"/>
    <property type="evidence" value="ECO:0007669"/>
    <property type="project" value="TreeGrafter"/>
</dbReference>
<evidence type="ECO:0000313" key="6">
    <source>
        <dbReference type="EMBL" id="GIY35758.1"/>
    </source>
</evidence>
<sequence length="146" mass="15728">MGSPSEGELQRGDTILQIQGRDTVDMTHMDAHDLIKAASTRLQLLIRRLPGAPQTPLTPTSPLPTTDGMHPYAKLLRKRSRSIASQGAHVPAHVPAEGDTPTPEDDPPAAQGLLLFPTADLSNPLLHAHPEKLSRCRTDRVCAGKI</sequence>
<evidence type="ECO:0000256" key="2">
    <source>
        <dbReference type="ARBA" id="ARBA00022490"/>
    </source>
</evidence>
<organism evidence="6 7">
    <name type="scientific">Caerostris darwini</name>
    <dbReference type="NCBI Taxonomy" id="1538125"/>
    <lineage>
        <taxon>Eukaryota</taxon>
        <taxon>Metazoa</taxon>
        <taxon>Ecdysozoa</taxon>
        <taxon>Arthropoda</taxon>
        <taxon>Chelicerata</taxon>
        <taxon>Arachnida</taxon>
        <taxon>Araneae</taxon>
        <taxon>Araneomorphae</taxon>
        <taxon>Entelegynae</taxon>
        <taxon>Araneoidea</taxon>
        <taxon>Araneidae</taxon>
        <taxon>Caerostris</taxon>
    </lineage>
</organism>
<dbReference type="InterPro" id="IPR036034">
    <property type="entry name" value="PDZ_sf"/>
</dbReference>
<evidence type="ECO:0000313" key="7">
    <source>
        <dbReference type="Proteomes" id="UP001054837"/>
    </source>
</evidence>
<dbReference type="GO" id="GO:0005912">
    <property type="term" value="C:adherens junction"/>
    <property type="evidence" value="ECO:0007669"/>
    <property type="project" value="TreeGrafter"/>
</dbReference>
<dbReference type="Pfam" id="PF00595">
    <property type="entry name" value="PDZ"/>
    <property type="match status" value="1"/>
</dbReference>
<dbReference type="GO" id="GO:0030018">
    <property type="term" value="C:Z disc"/>
    <property type="evidence" value="ECO:0007669"/>
    <property type="project" value="TreeGrafter"/>
</dbReference>
<feature type="compositionally biased region" description="Low complexity" evidence="4">
    <location>
        <begin position="54"/>
        <end position="66"/>
    </location>
</feature>
<reference evidence="6 7" key="1">
    <citation type="submission" date="2021-06" db="EMBL/GenBank/DDBJ databases">
        <title>Caerostris darwini draft genome.</title>
        <authorList>
            <person name="Kono N."/>
            <person name="Arakawa K."/>
        </authorList>
    </citation>
    <scope>NUCLEOTIDE SEQUENCE [LARGE SCALE GENOMIC DNA]</scope>
</reference>
<keyword evidence="3" id="KW-0440">LIM domain</keyword>
<dbReference type="Gene3D" id="2.30.42.10">
    <property type="match status" value="1"/>
</dbReference>
<comment type="caution">
    <text evidence="6">The sequence shown here is derived from an EMBL/GenBank/DDBJ whole genome shotgun (WGS) entry which is preliminary data.</text>
</comment>
<dbReference type="SUPFAM" id="SSF50156">
    <property type="entry name" value="PDZ domain-like"/>
    <property type="match status" value="1"/>
</dbReference>
<feature type="region of interest" description="Disordered" evidence="4">
    <location>
        <begin position="49"/>
        <end position="110"/>
    </location>
</feature>
<dbReference type="GO" id="GO:0003779">
    <property type="term" value="F:actin binding"/>
    <property type="evidence" value="ECO:0007669"/>
    <property type="project" value="TreeGrafter"/>
</dbReference>
<dbReference type="GO" id="GO:0031941">
    <property type="term" value="C:filamentous actin"/>
    <property type="evidence" value="ECO:0007669"/>
    <property type="project" value="TreeGrafter"/>
</dbReference>
<dbReference type="PANTHER" id="PTHR24214:SF38">
    <property type="entry name" value="PDZ AND LIM DOMAIN PROTEIN ZASP-RELATED"/>
    <property type="match status" value="1"/>
</dbReference>
<keyword evidence="7" id="KW-1185">Reference proteome</keyword>
<accession>A0AAV4SMZ8</accession>
<evidence type="ECO:0000256" key="1">
    <source>
        <dbReference type="ARBA" id="ARBA00004496"/>
    </source>
</evidence>
<dbReference type="PANTHER" id="PTHR24214">
    <property type="entry name" value="PDZ AND LIM DOMAIN PROTEIN ZASP"/>
    <property type="match status" value="1"/>
</dbReference>
<feature type="domain" description="PDZ" evidence="5">
    <location>
        <begin position="1"/>
        <end position="50"/>
    </location>
</feature>
<dbReference type="GO" id="GO:0001725">
    <property type="term" value="C:stress fiber"/>
    <property type="evidence" value="ECO:0007669"/>
    <property type="project" value="TreeGrafter"/>
</dbReference>
<dbReference type="GO" id="GO:0030036">
    <property type="term" value="P:actin cytoskeleton organization"/>
    <property type="evidence" value="ECO:0007669"/>
    <property type="project" value="TreeGrafter"/>
</dbReference>
<evidence type="ECO:0000259" key="5">
    <source>
        <dbReference type="PROSITE" id="PS50106"/>
    </source>
</evidence>